<comment type="caution">
    <text evidence="1">The sequence shown here is derived from an EMBL/GenBank/DDBJ whole genome shotgun (WGS) entry which is preliminary data.</text>
</comment>
<organism evidence="1">
    <name type="scientific">bioreactor metagenome</name>
    <dbReference type="NCBI Taxonomy" id="1076179"/>
    <lineage>
        <taxon>unclassified sequences</taxon>
        <taxon>metagenomes</taxon>
        <taxon>ecological metagenomes</taxon>
    </lineage>
</organism>
<gene>
    <name evidence="1" type="ORF">SDC9_15520</name>
</gene>
<evidence type="ECO:0000313" key="1">
    <source>
        <dbReference type="EMBL" id="MPL69771.1"/>
    </source>
</evidence>
<proteinExistence type="predicted"/>
<accession>A0A644TVR6</accession>
<dbReference type="AlphaFoldDB" id="A0A644TVR6"/>
<protein>
    <submittedName>
        <fullName evidence="1">Uncharacterized protein</fullName>
    </submittedName>
</protein>
<name>A0A644TVR6_9ZZZZ</name>
<sequence length="97" mass="11060">MQFNYCALMCLLWFNDSPGKHHGTRRSQSHLFAEESGLLKVQPVVERRWSSEAETTTTRPTDVCIKVERRPDKSEEDLIGQVVDCRGPALLGSQDLR</sequence>
<dbReference type="EMBL" id="VSSQ01000049">
    <property type="protein sequence ID" value="MPL69771.1"/>
    <property type="molecule type" value="Genomic_DNA"/>
</dbReference>
<reference evidence="1" key="1">
    <citation type="submission" date="2019-08" db="EMBL/GenBank/DDBJ databases">
        <authorList>
            <person name="Kucharzyk K."/>
            <person name="Murdoch R.W."/>
            <person name="Higgins S."/>
            <person name="Loffler F."/>
        </authorList>
    </citation>
    <scope>NUCLEOTIDE SEQUENCE</scope>
</reference>